<name>A0A0D2B262_9EURO</name>
<dbReference type="GeneID" id="27337056"/>
<dbReference type="OrthoDB" id="74360at2759"/>
<evidence type="ECO:0000313" key="7">
    <source>
        <dbReference type="Proteomes" id="UP000053328"/>
    </source>
</evidence>
<keyword evidence="5" id="KW-0560">Oxidoreductase</keyword>
<dbReference type="InterPro" id="IPR051209">
    <property type="entry name" value="FAD-bind_Monooxygenase_sf"/>
</dbReference>
<gene>
    <name evidence="6" type="ORF">PV08_09973</name>
</gene>
<dbReference type="GO" id="GO:0004499">
    <property type="term" value="F:N,N-dimethylaniline monooxygenase activity"/>
    <property type="evidence" value="ECO:0007669"/>
    <property type="project" value="InterPro"/>
</dbReference>
<dbReference type="PANTHER" id="PTHR42877:SF4">
    <property type="entry name" value="FAD_NAD(P)-BINDING DOMAIN-CONTAINING PROTEIN-RELATED"/>
    <property type="match status" value="1"/>
</dbReference>
<evidence type="ECO:0000256" key="5">
    <source>
        <dbReference type="ARBA" id="ARBA00023002"/>
    </source>
</evidence>
<dbReference type="RefSeq" id="XP_016232911.1">
    <property type="nucleotide sequence ID" value="XM_016384288.1"/>
</dbReference>
<dbReference type="SUPFAM" id="SSF51905">
    <property type="entry name" value="FAD/NAD(P)-binding domain"/>
    <property type="match status" value="2"/>
</dbReference>
<dbReference type="InterPro" id="IPR020946">
    <property type="entry name" value="Flavin_mOase-like"/>
</dbReference>
<dbReference type="Gene3D" id="3.50.50.60">
    <property type="entry name" value="FAD/NAD(P)-binding domain"/>
    <property type="match status" value="2"/>
</dbReference>
<keyword evidence="4" id="KW-0274">FAD</keyword>
<dbReference type="GO" id="GO:0050661">
    <property type="term" value="F:NADP binding"/>
    <property type="evidence" value="ECO:0007669"/>
    <property type="project" value="InterPro"/>
</dbReference>
<dbReference type="HOGENOM" id="CLU_006937_7_1_1"/>
<keyword evidence="3" id="KW-0285">Flavoprotein</keyword>
<dbReference type="AlphaFoldDB" id="A0A0D2B262"/>
<dbReference type="PANTHER" id="PTHR42877">
    <property type="entry name" value="L-ORNITHINE N(5)-MONOOXYGENASE-RELATED"/>
    <property type="match status" value="1"/>
</dbReference>
<evidence type="ECO:0000256" key="2">
    <source>
        <dbReference type="ARBA" id="ARBA00010139"/>
    </source>
</evidence>
<keyword evidence="7" id="KW-1185">Reference proteome</keyword>
<dbReference type="VEuPathDB" id="FungiDB:PV08_09973"/>
<dbReference type="GO" id="GO:0050660">
    <property type="term" value="F:flavin adenine dinucleotide binding"/>
    <property type="evidence" value="ECO:0007669"/>
    <property type="project" value="InterPro"/>
</dbReference>
<evidence type="ECO:0000256" key="4">
    <source>
        <dbReference type="ARBA" id="ARBA00022827"/>
    </source>
</evidence>
<proteinExistence type="inferred from homology"/>
<dbReference type="Proteomes" id="UP000053328">
    <property type="component" value="Unassembled WGS sequence"/>
</dbReference>
<sequence>MHLGEIDSLSGSPAAASPPQLVKTFDAGIVGGDEYGALTGFAQTGDAQPVFAPANTVPLERRKKVIIVGGGINGIQQASILLRDGHVNLQDIQLFDALNGYGGVWQKNKYPGCACDVPAMIYTTSYNINKNWTHFYAKRSQIEAYYTEFAHEYQLEQSTQFESFVKHCAWDEEHMVWHVGVLNKVTRETEHWLADIVCQCVGSLDRPKWGNTPGRENFKGVSWHTAYWRNDYDLTGKNVAIIGCGPSAAQLIPEIIDKPKHLTVYMRTPPVCVGRGDFAYSWLFRWACRWVPMFAWFIRMRMNLRMMRFGRRMATDGDPLNDSMTATAVKFMESQISDPVLREKVRPNSKYYCKRPLRLDNFYTSLARPNCTVLRENLVRYTEHGVVSADKITGQEVERPYDVIIFGTGFNVAQFLEHETVTGLNGLDLQEKWKDHPEALYGLATSEFPNMFYCFGPNSAHVWSSQQDNWEQQARFAAKVVRESVLRARKGVKFAMHPNRVAERRYNDEVQRAQEGKFVWTRPDCVTYYKNDAGWNTYTMPWTWWQFRRMLARINWSDWEFIEKPLEKVAIDRY</sequence>
<reference evidence="6 7" key="1">
    <citation type="submission" date="2015-01" db="EMBL/GenBank/DDBJ databases">
        <title>The Genome Sequence of Exophiala spinifera CBS89968.</title>
        <authorList>
            <consortium name="The Broad Institute Genomics Platform"/>
            <person name="Cuomo C."/>
            <person name="de Hoog S."/>
            <person name="Gorbushina A."/>
            <person name="Stielow B."/>
            <person name="Teixiera M."/>
            <person name="Abouelleil A."/>
            <person name="Chapman S.B."/>
            <person name="Priest M."/>
            <person name="Young S.K."/>
            <person name="Wortman J."/>
            <person name="Nusbaum C."/>
            <person name="Birren B."/>
        </authorList>
    </citation>
    <scope>NUCLEOTIDE SEQUENCE [LARGE SCALE GENOMIC DNA]</scope>
    <source>
        <strain evidence="6 7">CBS 89968</strain>
    </source>
</reference>
<dbReference type="Pfam" id="PF00743">
    <property type="entry name" value="FMO-like"/>
    <property type="match status" value="1"/>
</dbReference>
<evidence type="ECO:0000256" key="3">
    <source>
        <dbReference type="ARBA" id="ARBA00022630"/>
    </source>
</evidence>
<organism evidence="6 7">
    <name type="scientific">Exophiala spinifera</name>
    <dbReference type="NCBI Taxonomy" id="91928"/>
    <lineage>
        <taxon>Eukaryota</taxon>
        <taxon>Fungi</taxon>
        <taxon>Dikarya</taxon>
        <taxon>Ascomycota</taxon>
        <taxon>Pezizomycotina</taxon>
        <taxon>Eurotiomycetes</taxon>
        <taxon>Chaetothyriomycetidae</taxon>
        <taxon>Chaetothyriales</taxon>
        <taxon>Herpotrichiellaceae</taxon>
        <taxon>Exophiala</taxon>
    </lineage>
</organism>
<evidence type="ECO:0000313" key="6">
    <source>
        <dbReference type="EMBL" id="KIW12695.1"/>
    </source>
</evidence>
<comment type="cofactor">
    <cofactor evidence="1">
        <name>FAD</name>
        <dbReference type="ChEBI" id="CHEBI:57692"/>
    </cofactor>
</comment>
<accession>A0A0D2B262</accession>
<protein>
    <recommendedName>
        <fullName evidence="8">FAD/NAD(P)-binding domain-containing protein</fullName>
    </recommendedName>
</protein>
<comment type="similarity">
    <text evidence="2">Belongs to the FAD-binding monooxygenase family.</text>
</comment>
<dbReference type="InterPro" id="IPR036188">
    <property type="entry name" value="FAD/NAD-bd_sf"/>
</dbReference>
<evidence type="ECO:0008006" key="8">
    <source>
        <dbReference type="Google" id="ProtNLM"/>
    </source>
</evidence>
<dbReference type="EMBL" id="KN847498">
    <property type="protein sequence ID" value="KIW12695.1"/>
    <property type="molecule type" value="Genomic_DNA"/>
</dbReference>
<evidence type="ECO:0000256" key="1">
    <source>
        <dbReference type="ARBA" id="ARBA00001974"/>
    </source>
</evidence>